<reference evidence="3" key="2">
    <citation type="submission" date="2015-06" db="UniProtKB">
        <authorList>
            <consortium name="EnsemblMetazoa"/>
        </authorList>
    </citation>
    <scope>IDENTIFICATION</scope>
</reference>
<sequence>MKYCQLFATFATVFTLCITIEARSAVNLTEVMMKRVYRNMESAILDEDIDEIEHNPIDSTNSSRGDSSLGRYRKSKSKPDPELCISMEIEADKSFKKLFMIGEDLIIPRNETELQIYCKHGKSAMKVATRYGKCLKPFPRQVLNIIVHGGKKSLKEYCDATKGRAEILKHLECVTPETSKIFYNSLEHGFRRIDYISANVHDDDLLSTLCCTFHLIYNQTIDLVRHHCSKSPDSTVRLIRTIVDNIAKDVLDLGCGKWPSLDSCDSQIPQIMEKLRSINPPEKTELAKRFLIGPVVSIASRLVA</sequence>
<protein>
    <submittedName>
        <fullName evidence="3">Uncharacterized protein</fullName>
    </submittedName>
</protein>
<feature type="signal peptide" evidence="2">
    <location>
        <begin position="1"/>
        <end position="22"/>
    </location>
</feature>
<dbReference type="OMA" id="ELCISME"/>
<feature type="region of interest" description="Disordered" evidence="1">
    <location>
        <begin position="55"/>
        <end position="79"/>
    </location>
</feature>
<reference evidence="4" key="1">
    <citation type="submission" date="2011-08" db="EMBL/GenBank/DDBJ databases">
        <authorList>
            <person name="Rombauts S."/>
        </authorList>
    </citation>
    <scope>NUCLEOTIDE SEQUENCE</scope>
    <source>
        <strain evidence="4">London</strain>
    </source>
</reference>
<dbReference type="KEGG" id="tut:107366250"/>
<evidence type="ECO:0000256" key="1">
    <source>
        <dbReference type="SAM" id="MobiDB-lite"/>
    </source>
</evidence>
<dbReference type="PANTHER" id="PTHR33964:SF1">
    <property type="entry name" value="RE45066P"/>
    <property type="match status" value="1"/>
</dbReference>
<feature type="chain" id="PRO_5004580983" evidence="2">
    <location>
        <begin position="23"/>
        <end position="304"/>
    </location>
</feature>
<evidence type="ECO:0000256" key="2">
    <source>
        <dbReference type="SAM" id="SignalP"/>
    </source>
</evidence>
<dbReference type="EnsemblMetazoa" id="tetur17g02340.1">
    <property type="protein sequence ID" value="tetur17g02340.1"/>
    <property type="gene ID" value="tetur17g02340"/>
</dbReference>
<dbReference type="OrthoDB" id="10353152at2759"/>
<dbReference type="EMBL" id="CAEY01000341">
    <property type="status" value="NOT_ANNOTATED_CDS"/>
    <property type="molecule type" value="Genomic_DNA"/>
</dbReference>
<accession>T1KQ03</accession>
<feature type="compositionally biased region" description="Polar residues" evidence="1">
    <location>
        <begin position="57"/>
        <end position="66"/>
    </location>
</feature>
<keyword evidence="2" id="KW-0732">Signal</keyword>
<organism evidence="3 4">
    <name type="scientific">Tetranychus urticae</name>
    <name type="common">Two-spotted spider mite</name>
    <dbReference type="NCBI Taxonomy" id="32264"/>
    <lineage>
        <taxon>Eukaryota</taxon>
        <taxon>Metazoa</taxon>
        <taxon>Ecdysozoa</taxon>
        <taxon>Arthropoda</taxon>
        <taxon>Chelicerata</taxon>
        <taxon>Arachnida</taxon>
        <taxon>Acari</taxon>
        <taxon>Acariformes</taxon>
        <taxon>Trombidiformes</taxon>
        <taxon>Prostigmata</taxon>
        <taxon>Eleutherengona</taxon>
        <taxon>Raphignathae</taxon>
        <taxon>Tetranychoidea</taxon>
        <taxon>Tetranychidae</taxon>
        <taxon>Tetranychus</taxon>
    </lineage>
</organism>
<dbReference type="Proteomes" id="UP000015104">
    <property type="component" value="Unassembled WGS sequence"/>
</dbReference>
<proteinExistence type="predicted"/>
<evidence type="ECO:0000313" key="4">
    <source>
        <dbReference type="Proteomes" id="UP000015104"/>
    </source>
</evidence>
<name>T1KQ03_TETUR</name>
<gene>
    <name evidence="3" type="primary">107366250</name>
</gene>
<dbReference type="PANTHER" id="PTHR33964">
    <property type="entry name" value="RE45066P-RELATED"/>
    <property type="match status" value="1"/>
</dbReference>
<keyword evidence="4" id="KW-1185">Reference proteome</keyword>
<dbReference type="AlphaFoldDB" id="T1KQ03"/>
<dbReference type="HOGENOM" id="CLU_916241_0_0_1"/>
<evidence type="ECO:0000313" key="3">
    <source>
        <dbReference type="EnsemblMetazoa" id="tetur17g02340.1"/>
    </source>
</evidence>